<accession>A0A6J4NWH6</accession>
<feature type="non-terminal residue" evidence="2">
    <location>
        <position position="71"/>
    </location>
</feature>
<evidence type="ECO:0000256" key="1">
    <source>
        <dbReference type="SAM" id="MobiDB-lite"/>
    </source>
</evidence>
<proteinExistence type="predicted"/>
<dbReference type="AlphaFoldDB" id="A0A6J4NWH6"/>
<sequence length="71" mass="8202">VFSHRHKIYHLGFGKNGGNDSLQQLRNARAIYGKNRNEFYIALFSRSRHSNKRKEANDRMPELQSAISNGV</sequence>
<feature type="non-terminal residue" evidence="2">
    <location>
        <position position="1"/>
    </location>
</feature>
<organism evidence="2">
    <name type="scientific">uncultured Pyrinomonadaceae bacterium</name>
    <dbReference type="NCBI Taxonomy" id="2283094"/>
    <lineage>
        <taxon>Bacteria</taxon>
        <taxon>Pseudomonadati</taxon>
        <taxon>Acidobacteriota</taxon>
        <taxon>Blastocatellia</taxon>
        <taxon>Blastocatellales</taxon>
        <taxon>Pyrinomonadaceae</taxon>
        <taxon>environmental samples</taxon>
    </lineage>
</organism>
<dbReference type="EMBL" id="CADCUR010000098">
    <property type="protein sequence ID" value="CAA9394465.1"/>
    <property type="molecule type" value="Genomic_DNA"/>
</dbReference>
<evidence type="ECO:0000313" key="2">
    <source>
        <dbReference type="EMBL" id="CAA9394465.1"/>
    </source>
</evidence>
<protein>
    <submittedName>
        <fullName evidence="2">Uncharacterized protein</fullName>
    </submittedName>
</protein>
<feature type="region of interest" description="Disordered" evidence="1">
    <location>
        <begin position="49"/>
        <end position="71"/>
    </location>
</feature>
<reference evidence="2" key="1">
    <citation type="submission" date="2020-02" db="EMBL/GenBank/DDBJ databases">
        <authorList>
            <person name="Meier V. D."/>
        </authorList>
    </citation>
    <scope>NUCLEOTIDE SEQUENCE</scope>
    <source>
        <strain evidence="2">AVDCRST_MAG74</strain>
    </source>
</reference>
<name>A0A6J4NWH6_9BACT</name>
<gene>
    <name evidence="2" type="ORF">AVDCRST_MAG74-1189</name>
</gene>